<evidence type="ECO:0000313" key="3">
    <source>
        <dbReference type="Proteomes" id="UP000308121"/>
    </source>
</evidence>
<dbReference type="EMBL" id="SZYE01000030">
    <property type="protein sequence ID" value="TKR24516.1"/>
    <property type="molecule type" value="Genomic_DNA"/>
</dbReference>
<comment type="caution">
    <text evidence="2">The sequence shown here is derived from an EMBL/GenBank/DDBJ whole genome shotgun (WGS) entry which is preliminary data.</text>
</comment>
<organism evidence="2 3">
    <name type="scientific">Cellulomonas hominis</name>
    <dbReference type="NCBI Taxonomy" id="156981"/>
    <lineage>
        <taxon>Bacteria</taxon>
        <taxon>Bacillati</taxon>
        <taxon>Actinomycetota</taxon>
        <taxon>Actinomycetes</taxon>
        <taxon>Micrococcales</taxon>
        <taxon>Cellulomonadaceae</taxon>
        <taxon>Cellulomonas</taxon>
    </lineage>
</organism>
<proteinExistence type="predicted"/>
<feature type="transmembrane region" description="Helical" evidence="1">
    <location>
        <begin position="150"/>
        <end position="174"/>
    </location>
</feature>
<name>A0A7Z8K094_9CELL</name>
<feature type="transmembrane region" description="Helical" evidence="1">
    <location>
        <begin position="118"/>
        <end position="138"/>
    </location>
</feature>
<dbReference type="RefSeq" id="WP_154728818.1">
    <property type="nucleotide sequence ID" value="NZ_SZYE01000030.1"/>
</dbReference>
<keyword evidence="1" id="KW-0472">Membrane</keyword>
<protein>
    <submittedName>
        <fullName evidence="2">DoxX family protein</fullName>
    </submittedName>
</protein>
<reference evidence="2 3" key="1">
    <citation type="submission" date="2019-05" db="EMBL/GenBank/DDBJ databases">
        <title>Genome sequence of Cellulomonas hominis strain CS1.</title>
        <authorList>
            <person name="Belmont J."/>
            <person name="Maclea K.S."/>
        </authorList>
    </citation>
    <scope>NUCLEOTIDE SEQUENCE [LARGE SCALE GENOMIC DNA]</scope>
    <source>
        <strain evidence="2 3">CS1</strain>
    </source>
</reference>
<feature type="transmembrane region" description="Helical" evidence="1">
    <location>
        <begin position="31"/>
        <end position="48"/>
    </location>
</feature>
<sequence>MTTITTPRTEAAPATSRTQEDVVTSVAARRVLAALRLSTGFIFLWAFLDKTFGFGYSTASDAAWIHGGAPSQGFLQFAAQGPLTGFFNGIASPVSDVLFMLGMLGVGLAVMLGIGTRVAAGAGSLIMAMMWLAEWPLISGSTNPVMDYHIIYALVLVLVALTAGGDTWGLGRWWKSLPVVQKNRWLI</sequence>
<evidence type="ECO:0000313" key="2">
    <source>
        <dbReference type="EMBL" id="TKR24516.1"/>
    </source>
</evidence>
<gene>
    <name evidence="2" type="ORF">FA014_06125</name>
</gene>
<dbReference type="Proteomes" id="UP000308121">
    <property type="component" value="Unassembled WGS sequence"/>
</dbReference>
<feature type="transmembrane region" description="Helical" evidence="1">
    <location>
        <begin position="90"/>
        <end position="111"/>
    </location>
</feature>
<dbReference type="OrthoDB" id="3253635at2"/>
<keyword evidence="1" id="KW-0812">Transmembrane</keyword>
<evidence type="ECO:0000256" key="1">
    <source>
        <dbReference type="SAM" id="Phobius"/>
    </source>
</evidence>
<keyword evidence="1" id="KW-1133">Transmembrane helix</keyword>
<dbReference type="AlphaFoldDB" id="A0A7Z8K094"/>
<accession>A0A7Z8K094</accession>